<evidence type="ECO:0000259" key="18">
    <source>
        <dbReference type="PROSITE" id="PS51828"/>
    </source>
</evidence>
<gene>
    <name evidence="20" type="primary">LOC108677373</name>
</gene>
<evidence type="ECO:0000256" key="8">
    <source>
        <dbReference type="ARBA" id="ARBA00023065"/>
    </source>
</evidence>
<dbReference type="GO" id="GO:0004888">
    <property type="term" value="F:transmembrane signaling receptor activity"/>
    <property type="evidence" value="ECO:0007669"/>
    <property type="project" value="InterPro"/>
</dbReference>
<dbReference type="Pfam" id="PF00059">
    <property type="entry name" value="Lectin_C"/>
    <property type="match status" value="1"/>
</dbReference>
<dbReference type="Gene3D" id="2.60.120.200">
    <property type="match status" value="1"/>
</dbReference>
<evidence type="ECO:0000256" key="10">
    <source>
        <dbReference type="ARBA" id="ARBA00023157"/>
    </source>
</evidence>
<evidence type="ECO:0000313" key="20">
    <source>
        <dbReference type="RefSeq" id="XP_018021067.2"/>
    </source>
</evidence>
<feature type="transmembrane region" description="Helical" evidence="15">
    <location>
        <begin position="961"/>
        <end position="981"/>
    </location>
</feature>
<comment type="caution">
    <text evidence="13">Lacks conserved residue(s) required for the propagation of feature annotation.</text>
</comment>
<keyword evidence="19" id="KW-1185">Reference proteome</keyword>
<dbReference type="InterPro" id="IPR002172">
    <property type="entry name" value="LDrepeatLR_classA_rpt"/>
</dbReference>
<sequence>MLSHLGAVALLLLLCGTRRSVDAAEEVTVYQFQENDSPSDSYVSLNQDLEPRFSATRSLSVCSRVRFFSLWEHSRYIQLTHMPSNEHTLQIDVDVRRIKVTLGGMRRYHTLSHSLQALTWHHLCVTLDHLSGRSVSYLNGVPQDRHLAETVPKVYGSRIKIGAGDAASNFHGELTQVNIWNRTLSDEEIASLSSCNSDQEGDLIAWSSDWISHGKVTASRASSNFFCKTVFDPKFYLFHPMRLYHGFTLCEGLGGHLPTPENSSSLSTYQKAVLDLSVGQSLQCEGYWIGATDEKDEGYWTRMTDNKVITPQWKLNEPDGGTVQNCALGTLETDLAVKDIPCDGKQCVLCVVPKLPFWSLLGACQIHDRNRLFAPVQRTAGELVFEGYSFYSIEKRNNTWHWLEKTAASENLTIAKLISGSSIKKSWPIGRHSWQFEMSVCDEEPGEIRTLLLSPCRDGHFTCDDATCIPLFQRCDLKPDCRDGSDEKDCRLVQFPVTYRSDIPPAALGTENPLQVALQVTIESADINTASMMMHVNYNLTMTWSDQRLEFLNLNEDRTLNRVKQETVEKVWVPVVDFTNTKGNHYTLADHESTMMVNMQSLPYMGDDSHAEEGKCYPFDKQGCEMELTMLSASSRMLQFDEVATAATFSGNRHLIEYTVGDVQLHFQNDKDFAVLIVEVELARRAGFILMNVYIPSMCLLVISYLTLYFKPAIFQVRMLGSLTTLLVMATLFTQASSQLPKSSYFKLVDVWLLSSILIIFTIIVFHAIIDRLQDTPKPAIPKHPLSAIIIKPDLGGHNRTFKSKTAHKGSLVSVKPPSRSRSRGSQVSSAFSRNSLDAARGSVPGSPELEAQELVTTFAHLGVDNGSPSSSKTPEEVARKRPTGTVGSDLVVPTENMLGQTYREQQTPKNGDSFVDMERGNPETEDLDADVSKAILQRGIEWRFWKWSFKEVDKCKTMIITSRIVVFLMVLVFNIVYWSVALTSE</sequence>
<keyword evidence="7 15" id="KW-1133">Transmembrane helix</keyword>
<evidence type="ECO:0000256" key="7">
    <source>
        <dbReference type="ARBA" id="ARBA00022989"/>
    </source>
</evidence>
<evidence type="ECO:0000256" key="15">
    <source>
        <dbReference type="SAM" id="Phobius"/>
    </source>
</evidence>
<feature type="transmembrane region" description="Helical" evidence="15">
    <location>
        <begin position="686"/>
        <end position="708"/>
    </location>
</feature>
<protein>
    <submittedName>
        <fullName evidence="20">Uncharacterized protein LOC108677373</fullName>
    </submittedName>
</protein>
<dbReference type="InterPro" id="IPR006202">
    <property type="entry name" value="Neur_chan_lig-bd"/>
</dbReference>
<dbReference type="InterPro" id="IPR001759">
    <property type="entry name" value="PTX_dom"/>
</dbReference>
<accession>A0A8B7P548</accession>
<dbReference type="Gene3D" id="4.10.400.10">
    <property type="entry name" value="Low-density Lipoprotein Receptor"/>
    <property type="match status" value="1"/>
</dbReference>
<dbReference type="InterPro" id="IPR036055">
    <property type="entry name" value="LDL_receptor-like_sf"/>
</dbReference>
<dbReference type="GO" id="GO:0099095">
    <property type="term" value="F:ligand-gated monoatomic anion channel activity"/>
    <property type="evidence" value="ECO:0007669"/>
    <property type="project" value="UniProtKB-ARBA"/>
</dbReference>
<dbReference type="PANTHER" id="PTHR18945">
    <property type="entry name" value="NEUROTRANSMITTER GATED ION CHANNEL"/>
    <property type="match status" value="1"/>
</dbReference>
<feature type="region of interest" description="Disordered" evidence="14">
    <location>
        <begin position="802"/>
        <end position="846"/>
    </location>
</feature>
<keyword evidence="4" id="KW-1003">Cell membrane</keyword>
<dbReference type="SUPFAM" id="SSF49899">
    <property type="entry name" value="Concanavalin A-like lectins/glucanases"/>
    <property type="match status" value="1"/>
</dbReference>
<keyword evidence="9 15" id="KW-0472">Membrane</keyword>
<evidence type="ECO:0000256" key="14">
    <source>
        <dbReference type="SAM" id="MobiDB-lite"/>
    </source>
</evidence>
<evidence type="ECO:0000256" key="2">
    <source>
        <dbReference type="ARBA" id="ARBA00004236"/>
    </source>
</evidence>
<evidence type="ECO:0000256" key="16">
    <source>
        <dbReference type="SAM" id="SignalP"/>
    </source>
</evidence>
<evidence type="ECO:0000256" key="6">
    <source>
        <dbReference type="ARBA" id="ARBA00022729"/>
    </source>
</evidence>
<dbReference type="AlphaFoldDB" id="A0A8B7P548"/>
<dbReference type="InterPro" id="IPR016186">
    <property type="entry name" value="C-type_lectin-like/link_sf"/>
</dbReference>
<dbReference type="SUPFAM" id="SSF63712">
    <property type="entry name" value="Nicotinic receptor ligand binding domain-like"/>
    <property type="match status" value="1"/>
</dbReference>
<dbReference type="InterPro" id="IPR038050">
    <property type="entry name" value="Neuro_actylchol_rec"/>
</dbReference>
<dbReference type="InterPro" id="IPR013320">
    <property type="entry name" value="ConA-like_dom_sf"/>
</dbReference>
<dbReference type="Pfam" id="PF02931">
    <property type="entry name" value="Neur_chan_LBD"/>
    <property type="match status" value="1"/>
</dbReference>
<dbReference type="SUPFAM" id="SSF57424">
    <property type="entry name" value="LDL receptor-like module"/>
    <property type="match status" value="1"/>
</dbReference>
<dbReference type="SUPFAM" id="SSF90112">
    <property type="entry name" value="Neurotransmitter-gated ion-channel transmembrane pore"/>
    <property type="match status" value="1"/>
</dbReference>
<feature type="signal peptide" evidence="16">
    <location>
        <begin position="1"/>
        <end position="23"/>
    </location>
</feature>
<name>A0A8B7P548_HYAAZ</name>
<dbReference type="KEGG" id="hazt:108677373"/>
<dbReference type="RefSeq" id="XP_018021067.2">
    <property type="nucleotide sequence ID" value="XM_018165578.2"/>
</dbReference>
<dbReference type="PRINTS" id="PR00253">
    <property type="entry name" value="GABAARECEPTR"/>
</dbReference>
<evidence type="ECO:0000256" key="4">
    <source>
        <dbReference type="ARBA" id="ARBA00022475"/>
    </source>
</evidence>
<dbReference type="InterPro" id="IPR006028">
    <property type="entry name" value="GABAA/Glycine_rcpt"/>
</dbReference>
<keyword evidence="5 15" id="KW-0812">Transmembrane</keyword>
<feature type="disulfide bond" evidence="12">
    <location>
        <begin position="463"/>
        <end position="481"/>
    </location>
</feature>
<dbReference type="Gene3D" id="2.70.170.10">
    <property type="entry name" value="Neurotransmitter-gated ion-channel ligand-binding domain"/>
    <property type="match status" value="1"/>
</dbReference>
<evidence type="ECO:0000256" key="11">
    <source>
        <dbReference type="ARBA" id="ARBA00023303"/>
    </source>
</evidence>
<keyword evidence="6 16" id="KW-0732">Signal</keyword>
<evidence type="ECO:0000313" key="19">
    <source>
        <dbReference type="Proteomes" id="UP000694843"/>
    </source>
</evidence>
<keyword evidence="3" id="KW-0813">Transport</keyword>
<feature type="region of interest" description="Disordered" evidence="14">
    <location>
        <begin position="862"/>
        <end position="889"/>
    </location>
</feature>
<evidence type="ECO:0000256" key="9">
    <source>
        <dbReference type="ARBA" id="ARBA00023136"/>
    </source>
</evidence>
<dbReference type="PROSITE" id="PS01209">
    <property type="entry name" value="LDLRA_1"/>
    <property type="match status" value="1"/>
</dbReference>
<dbReference type="InterPro" id="IPR023415">
    <property type="entry name" value="LDLR_class-A_CS"/>
</dbReference>
<dbReference type="InterPro" id="IPR036734">
    <property type="entry name" value="Neur_chan_lig-bd_sf"/>
</dbReference>
<feature type="disulfide bond" evidence="12">
    <location>
        <begin position="456"/>
        <end position="468"/>
    </location>
</feature>
<proteinExistence type="predicted"/>
<dbReference type="Pfam" id="PF02932">
    <property type="entry name" value="Neur_chan_memb"/>
    <property type="match status" value="1"/>
</dbReference>
<keyword evidence="8" id="KW-0406">Ion transport</keyword>
<dbReference type="CDD" id="cd00112">
    <property type="entry name" value="LDLa"/>
    <property type="match status" value="1"/>
</dbReference>
<evidence type="ECO:0000256" key="5">
    <source>
        <dbReference type="ARBA" id="ARBA00022692"/>
    </source>
</evidence>
<feature type="domain" description="C-type lectin" evidence="17">
    <location>
        <begin position="231"/>
        <end position="351"/>
    </location>
</feature>
<feature type="compositionally biased region" description="Low complexity" evidence="14">
    <location>
        <begin position="811"/>
        <end position="834"/>
    </location>
</feature>
<reference evidence="20" key="1">
    <citation type="submission" date="2025-08" db="UniProtKB">
        <authorList>
            <consortium name="RefSeq"/>
        </authorList>
    </citation>
    <scope>IDENTIFICATION</scope>
    <source>
        <tissue evidence="20">Whole organism</tissue>
    </source>
</reference>
<dbReference type="InterPro" id="IPR016187">
    <property type="entry name" value="CTDL_fold"/>
</dbReference>
<evidence type="ECO:0000256" key="13">
    <source>
        <dbReference type="PROSITE-ProRule" id="PRU01172"/>
    </source>
</evidence>
<evidence type="ECO:0000256" key="12">
    <source>
        <dbReference type="PROSITE-ProRule" id="PRU00124"/>
    </source>
</evidence>
<dbReference type="SUPFAM" id="SSF56436">
    <property type="entry name" value="C-type lectin-like"/>
    <property type="match status" value="1"/>
</dbReference>
<feature type="domain" description="Pentraxin (PTX)" evidence="18">
    <location>
        <begin position="28"/>
        <end position="227"/>
    </location>
</feature>
<dbReference type="InterPro" id="IPR006029">
    <property type="entry name" value="Neurotrans-gated_channel_TM"/>
</dbReference>
<evidence type="ECO:0000259" key="17">
    <source>
        <dbReference type="PROSITE" id="PS50041"/>
    </source>
</evidence>
<dbReference type="GO" id="GO:0005254">
    <property type="term" value="F:chloride channel activity"/>
    <property type="evidence" value="ECO:0007669"/>
    <property type="project" value="UniProtKB-ARBA"/>
</dbReference>
<dbReference type="GeneID" id="108677373"/>
<dbReference type="InterPro" id="IPR006201">
    <property type="entry name" value="Neur_channel"/>
</dbReference>
<dbReference type="CDD" id="cd00037">
    <property type="entry name" value="CLECT"/>
    <property type="match status" value="1"/>
</dbReference>
<dbReference type="PROSITE" id="PS51828">
    <property type="entry name" value="PTX_2"/>
    <property type="match status" value="1"/>
</dbReference>
<dbReference type="Pfam" id="PF13385">
    <property type="entry name" value="Laminin_G_3"/>
    <property type="match status" value="1"/>
</dbReference>
<dbReference type="Gene3D" id="3.10.100.10">
    <property type="entry name" value="Mannose-Binding Protein A, subunit A"/>
    <property type="match status" value="1"/>
</dbReference>
<dbReference type="OMA" id="NITEHAI"/>
<dbReference type="Proteomes" id="UP000694843">
    <property type="component" value="Unplaced"/>
</dbReference>
<evidence type="ECO:0000256" key="3">
    <source>
        <dbReference type="ARBA" id="ARBA00022448"/>
    </source>
</evidence>
<dbReference type="InterPro" id="IPR036719">
    <property type="entry name" value="Neuro-gated_channel_TM_sf"/>
</dbReference>
<organism evidence="19 20">
    <name type="scientific">Hyalella azteca</name>
    <name type="common">Amphipod</name>
    <dbReference type="NCBI Taxonomy" id="294128"/>
    <lineage>
        <taxon>Eukaryota</taxon>
        <taxon>Metazoa</taxon>
        <taxon>Ecdysozoa</taxon>
        <taxon>Arthropoda</taxon>
        <taxon>Crustacea</taxon>
        <taxon>Multicrustacea</taxon>
        <taxon>Malacostraca</taxon>
        <taxon>Eumalacostraca</taxon>
        <taxon>Peracarida</taxon>
        <taxon>Amphipoda</taxon>
        <taxon>Senticaudata</taxon>
        <taxon>Talitrida</taxon>
        <taxon>Talitroidea</taxon>
        <taxon>Hyalellidae</taxon>
        <taxon>Hyalella</taxon>
    </lineage>
</organism>
<dbReference type="InterPro" id="IPR001304">
    <property type="entry name" value="C-type_lectin-like"/>
</dbReference>
<dbReference type="Pfam" id="PF00057">
    <property type="entry name" value="Ldl_recept_a"/>
    <property type="match status" value="1"/>
</dbReference>
<dbReference type="SMART" id="SM00159">
    <property type="entry name" value="PTX"/>
    <property type="match status" value="1"/>
</dbReference>
<feature type="disulfide bond" evidence="12">
    <location>
        <begin position="475"/>
        <end position="490"/>
    </location>
</feature>
<feature type="chain" id="PRO_5037410922" evidence="16">
    <location>
        <begin position="24"/>
        <end position="986"/>
    </location>
</feature>
<dbReference type="OrthoDB" id="6347073at2759"/>
<keyword evidence="11" id="KW-0407">Ion channel</keyword>
<feature type="transmembrane region" description="Helical" evidence="15">
    <location>
        <begin position="720"/>
        <end position="740"/>
    </location>
</feature>
<dbReference type="PROSITE" id="PS50068">
    <property type="entry name" value="LDLRA_2"/>
    <property type="match status" value="1"/>
</dbReference>
<dbReference type="GO" id="GO:0005886">
    <property type="term" value="C:plasma membrane"/>
    <property type="evidence" value="ECO:0007669"/>
    <property type="project" value="UniProtKB-SubCell"/>
</dbReference>
<dbReference type="SMART" id="SM00192">
    <property type="entry name" value="LDLa"/>
    <property type="match status" value="1"/>
</dbReference>
<evidence type="ECO:0000256" key="1">
    <source>
        <dbReference type="ARBA" id="ARBA00004141"/>
    </source>
</evidence>
<dbReference type="PROSITE" id="PS50041">
    <property type="entry name" value="C_TYPE_LECTIN_2"/>
    <property type="match status" value="1"/>
</dbReference>
<feature type="transmembrane region" description="Helical" evidence="15">
    <location>
        <begin position="752"/>
        <end position="770"/>
    </location>
</feature>
<dbReference type="GO" id="GO:0005230">
    <property type="term" value="F:extracellular ligand-gated monoatomic ion channel activity"/>
    <property type="evidence" value="ECO:0007669"/>
    <property type="project" value="InterPro"/>
</dbReference>
<comment type="subcellular location">
    <subcellularLocation>
        <location evidence="2">Cell membrane</location>
    </subcellularLocation>
    <subcellularLocation>
        <location evidence="1">Membrane</location>
        <topology evidence="1">Multi-pass membrane protein</topology>
    </subcellularLocation>
</comment>
<dbReference type="Gene3D" id="1.20.58.390">
    <property type="entry name" value="Neurotransmitter-gated ion-channel transmembrane domain"/>
    <property type="match status" value="1"/>
</dbReference>
<keyword evidence="10 12" id="KW-1015">Disulfide bond</keyword>